<comment type="caution">
    <text evidence="2">The sequence shown here is derived from an EMBL/GenBank/DDBJ whole genome shotgun (WGS) entry which is preliminary data.</text>
</comment>
<name>A0AAV4GNW7_9GAST</name>
<accession>A0AAV4GNW7</accession>
<keyword evidence="3" id="KW-1185">Reference proteome</keyword>
<evidence type="ECO:0008006" key="4">
    <source>
        <dbReference type="Google" id="ProtNLM"/>
    </source>
</evidence>
<evidence type="ECO:0000313" key="3">
    <source>
        <dbReference type="Proteomes" id="UP000762676"/>
    </source>
</evidence>
<feature type="region of interest" description="Disordered" evidence="1">
    <location>
        <begin position="1"/>
        <end position="138"/>
    </location>
</feature>
<feature type="region of interest" description="Disordered" evidence="1">
    <location>
        <begin position="158"/>
        <end position="185"/>
    </location>
</feature>
<proteinExistence type="predicted"/>
<dbReference type="AlphaFoldDB" id="A0AAV4GNW7"/>
<dbReference type="Proteomes" id="UP000762676">
    <property type="component" value="Unassembled WGS sequence"/>
</dbReference>
<dbReference type="EMBL" id="BMAT01012181">
    <property type="protein sequence ID" value="GFR87427.1"/>
    <property type="molecule type" value="Genomic_DNA"/>
</dbReference>
<feature type="compositionally biased region" description="Basic and acidic residues" evidence="1">
    <location>
        <begin position="101"/>
        <end position="113"/>
    </location>
</feature>
<gene>
    <name evidence="2" type="ORF">ElyMa_006075700</name>
</gene>
<reference evidence="2 3" key="1">
    <citation type="journal article" date="2021" name="Elife">
        <title>Chloroplast acquisition without the gene transfer in kleptoplastic sea slugs, Plakobranchus ocellatus.</title>
        <authorList>
            <person name="Maeda T."/>
            <person name="Takahashi S."/>
            <person name="Yoshida T."/>
            <person name="Shimamura S."/>
            <person name="Takaki Y."/>
            <person name="Nagai Y."/>
            <person name="Toyoda A."/>
            <person name="Suzuki Y."/>
            <person name="Arimoto A."/>
            <person name="Ishii H."/>
            <person name="Satoh N."/>
            <person name="Nishiyama T."/>
            <person name="Hasebe M."/>
            <person name="Maruyama T."/>
            <person name="Minagawa J."/>
            <person name="Obokata J."/>
            <person name="Shigenobu S."/>
        </authorList>
    </citation>
    <scope>NUCLEOTIDE SEQUENCE [LARGE SCALE GENOMIC DNA]</scope>
</reference>
<protein>
    <recommendedName>
        <fullName evidence="4">BZIP domain-containing protein</fullName>
    </recommendedName>
</protein>
<feature type="compositionally biased region" description="Polar residues" evidence="1">
    <location>
        <begin position="63"/>
        <end position="82"/>
    </location>
</feature>
<evidence type="ECO:0000313" key="2">
    <source>
        <dbReference type="EMBL" id="GFR87427.1"/>
    </source>
</evidence>
<organism evidence="2 3">
    <name type="scientific">Elysia marginata</name>
    <dbReference type="NCBI Taxonomy" id="1093978"/>
    <lineage>
        <taxon>Eukaryota</taxon>
        <taxon>Metazoa</taxon>
        <taxon>Spiralia</taxon>
        <taxon>Lophotrochozoa</taxon>
        <taxon>Mollusca</taxon>
        <taxon>Gastropoda</taxon>
        <taxon>Heterobranchia</taxon>
        <taxon>Euthyneura</taxon>
        <taxon>Panpulmonata</taxon>
        <taxon>Sacoglossa</taxon>
        <taxon>Placobranchoidea</taxon>
        <taxon>Plakobranchidae</taxon>
        <taxon>Elysia</taxon>
    </lineage>
</organism>
<evidence type="ECO:0000256" key="1">
    <source>
        <dbReference type="SAM" id="MobiDB-lite"/>
    </source>
</evidence>
<sequence>MSFDSDTIQRMLRSLPSSPLDIDTSDNLDQGFHEEDLDPGGYSRTLPPPRLQGTESKLARETPTFQTADSRQVQPPSETGSVQVEKRGSGGSRLFRTKSLTVHDRHSKADTNRRQQSVDTPYGPASASGKTDPASHRRRMFNKIALEKELKKRNRNMAANYPDSGIGMGPGEATATLRSESKIGE</sequence>